<evidence type="ECO:0000256" key="1">
    <source>
        <dbReference type="ARBA" id="ARBA00004609"/>
    </source>
</evidence>
<dbReference type="Pfam" id="PF04833">
    <property type="entry name" value="COBRA"/>
    <property type="match status" value="1"/>
</dbReference>
<dbReference type="InterPro" id="IPR056900">
    <property type="entry name" value="COB_C"/>
</dbReference>
<reference evidence="11 12" key="1">
    <citation type="submission" date="2021-05" db="EMBL/GenBank/DDBJ databases">
        <title>Genome Assembly of Synthetic Allotetraploid Brassica napus Reveals Homoeologous Exchanges between Subgenomes.</title>
        <authorList>
            <person name="Davis J.T."/>
        </authorList>
    </citation>
    <scope>NUCLEOTIDE SEQUENCE [LARGE SCALE GENOMIC DNA]</scope>
    <source>
        <strain evidence="12">cv. Da-Ae</strain>
        <tissue evidence="11">Seedling</tissue>
    </source>
</reference>
<protein>
    <recommendedName>
        <fullName evidence="10">COBRA C-terminal domain-containing protein</fullName>
    </recommendedName>
</protein>
<keyword evidence="8" id="KW-1133">Transmembrane helix</keyword>
<comment type="caution">
    <text evidence="11">The sequence shown here is derived from an EMBL/GenBank/DDBJ whole genome shotgun (WGS) entry which is preliminary data.</text>
</comment>
<keyword evidence="8" id="KW-0472">Membrane</keyword>
<keyword evidence="8" id="KW-0812">Transmembrane</keyword>
<name>A0ABQ7YNX9_BRANA</name>
<keyword evidence="4 9" id="KW-0732">Signal</keyword>
<dbReference type="PANTHER" id="PTHR31673">
    <property type="entry name" value="PROTEIN COBRA"/>
    <property type="match status" value="1"/>
</dbReference>
<gene>
    <name evidence="11" type="ORF">HID58_076950</name>
</gene>
<feature type="region of interest" description="Disordered" evidence="7">
    <location>
        <begin position="426"/>
        <end position="460"/>
    </location>
</feature>
<dbReference type="Proteomes" id="UP000824890">
    <property type="component" value="Unassembled WGS sequence"/>
</dbReference>
<dbReference type="EMBL" id="JAGKQM010000017">
    <property type="protein sequence ID" value="KAH0869928.1"/>
    <property type="molecule type" value="Genomic_DNA"/>
</dbReference>
<evidence type="ECO:0000313" key="11">
    <source>
        <dbReference type="EMBL" id="KAH0869928.1"/>
    </source>
</evidence>
<evidence type="ECO:0000256" key="8">
    <source>
        <dbReference type="SAM" id="Phobius"/>
    </source>
</evidence>
<feature type="domain" description="COBRA C-terminal" evidence="10">
    <location>
        <begin position="250"/>
        <end position="392"/>
    </location>
</feature>
<evidence type="ECO:0000256" key="6">
    <source>
        <dbReference type="ARBA" id="ARBA00023288"/>
    </source>
</evidence>
<evidence type="ECO:0000256" key="7">
    <source>
        <dbReference type="SAM" id="MobiDB-lite"/>
    </source>
</evidence>
<keyword evidence="5" id="KW-0325">Glycoprotein</keyword>
<keyword evidence="6" id="KW-0449">Lipoprotein</keyword>
<evidence type="ECO:0000256" key="9">
    <source>
        <dbReference type="SAM" id="SignalP"/>
    </source>
</evidence>
<feature type="signal peptide" evidence="9">
    <location>
        <begin position="1"/>
        <end position="26"/>
    </location>
</feature>
<sequence length="603" mass="67389">MGIRFSTISLLFLCLFSWTSFPTTEAYDALDPTGNITIKWDIISWTADGYVAVVSIFNFQQYRHIQAPGWQLGWSWYKKEVIWSMVGAQATEQGDCSKFKGNIPHCCKKTPTVVDLLPGTPYNQQISNCCRGGVISSWAQDPATAVSSFQISVGQSGTTNTTVRAPRNVTLKAPGPGYTCGPAKVVPPTKFISNDKRRKTQAMLTWNMTCTYSQFLAQKTPTCCVSLSAFYNKTIVPCPTCSCGCQNGKNNLQQLLQCTQHMCPIRVHWHVKTNYKEYWRVKVTITNFNYNMNYSQWNLVVQHPNFDNITQLFSFNYKPLSPYSGINDTAMLWGIKFYNDFLSQAGPIGNVQSELLFQKDPSTFTFEKGWAFPRRIYFNGDNCVMPPPDSYPWLPNAASNFATSTFIVLLITFFSVLILIKPENRGTTGARENSEQITQNDKLNSRREQGRRESTRAVDHQRLSQSYGFAVQLDLALSEKEVEAHSIGRRYILYRRPAEWASTATVGPVEALTAPSPPALFPRGRGFYSSAIVDFCFREAVALSVPLSSACVPGGFPSGEGRTVSIWWCATPLTSLTSVSLGRLGFPASGLWGLDFRPVCGFF</sequence>
<organism evidence="11 12">
    <name type="scientific">Brassica napus</name>
    <name type="common">Rape</name>
    <dbReference type="NCBI Taxonomy" id="3708"/>
    <lineage>
        <taxon>Eukaryota</taxon>
        <taxon>Viridiplantae</taxon>
        <taxon>Streptophyta</taxon>
        <taxon>Embryophyta</taxon>
        <taxon>Tracheophyta</taxon>
        <taxon>Spermatophyta</taxon>
        <taxon>Magnoliopsida</taxon>
        <taxon>eudicotyledons</taxon>
        <taxon>Gunneridae</taxon>
        <taxon>Pentapetalae</taxon>
        <taxon>rosids</taxon>
        <taxon>malvids</taxon>
        <taxon>Brassicales</taxon>
        <taxon>Brassicaceae</taxon>
        <taxon>Brassiceae</taxon>
        <taxon>Brassica</taxon>
    </lineage>
</organism>
<dbReference type="Pfam" id="PF25079">
    <property type="entry name" value="COB_C"/>
    <property type="match status" value="1"/>
</dbReference>
<evidence type="ECO:0000256" key="5">
    <source>
        <dbReference type="ARBA" id="ARBA00023180"/>
    </source>
</evidence>
<evidence type="ECO:0000256" key="2">
    <source>
        <dbReference type="ARBA" id="ARBA00005507"/>
    </source>
</evidence>
<comment type="subcellular location">
    <subcellularLocation>
        <location evidence="1">Cell membrane</location>
        <topology evidence="1">Lipid-anchor</topology>
        <topology evidence="1">GPI-anchor</topology>
    </subcellularLocation>
</comment>
<dbReference type="PANTHER" id="PTHR31673:SF62">
    <property type="entry name" value="COBRA-LIKE PROTEIN 2"/>
    <property type="match status" value="1"/>
</dbReference>
<evidence type="ECO:0000256" key="4">
    <source>
        <dbReference type="ARBA" id="ARBA00022729"/>
    </source>
</evidence>
<comment type="similarity">
    <text evidence="2">Belongs to the COBRA family.</text>
</comment>
<evidence type="ECO:0000259" key="10">
    <source>
        <dbReference type="Pfam" id="PF25079"/>
    </source>
</evidence>
<keyword evidence="3" id="KW-0336">GPI-anchor</keyword>
<evidence type="ECO:0000313" key="12">
    <source>
        <dbReference type="Proteomes" id="UP000824890"/>
    </source>
</evidence>
<feature type="transmembrane region" description="Helical" evidence="8">
    <location>
        <begin position="401"/>
        <end position="420"/>
    </location>
</feature>
<keyword evidence="12" id="KW-1185">Reference proteome</keyword>
<feature type="compositionally biased region" description="Basic and acidic residues" evidence="7">
    <location>
        <begin position="443"/>
        <end position="460"/>
    </location>
</feature>
<feature type="compositionally biased region" description="Polar residues" evidence="7">
    <location>
        <begin position="426"/>
        <end position="442"/>
    </location>
</feature>
<proteinExistence type="inferred from homology"/>
<evidence type="ECO:0000256" key="3">
    <source>
        <dbReference type="ARBA" id="ARBA00022622"/>
    </source>
</evidence>
<dbReference type="InterPro" id="IPR006918">
    <property type="entry name" value="COBRA_pln"/>
</dbReference>
<feature type="chain" id="PRO_5046182598" description="COBRA C-terminal domain-containing protein" evidence="9">
    <location>
        <begin position="27"/>
        <end position="603"/>
    </location>
</feature>
<accession>A0ABQ7YNX9</accession>